<dbReference type="Gene3D" id="3.40.395.10">
    <property type="entry name" value="Adenoviral Proteinase, Chain A"/>
    <property type="match status" value="1"/>
</dbReference>
<comment type="caution">
    <text evidence="1">The sequence shown here is derived from an EMBL/GenBank/DDBJ whole genome shotgun (WGS) entry which is preliminary data.</text>
</comment>
<dbReference type="EMBL" id="WUAV01000005">
    <property type="protein sequence ID" value="KAF1753907.1"/>
    <property type="molecule type" value="Genomic_DNA"/>
</dbReference>
<dbReference type="CTD" id="78776930"/>
<dbReference type="GeneID" id="78776930"/>
<evidence type="ECO:0000313" key="2">
    <source>
        <dbReference type="Proteomes" id="UP000483820"/>
    </source>
</evidence>
<dbReference type="KEGG" id="crq:GCK72_020464"/>
<sequence length="157" mass="18038">MFSDEIDRLLLADSQAKRTFIGVFGADELERLGRIRKRRFGLVVNTDRRDQPGRHWQSIFVDNDRQTCHYFCSLAEKPNAHIERYLSKFPVVKINKSKQQKNSALTCGGYCVFVQSMQARGIPFETICTVFDSITNDDVFIANYLKQNHGYVSSPPP</sequence>
<dbReference type="Proteomes" id="UP000483820">
    <property type="component" value="Chromosome V"/>
</dbReference>
<name>A0A6A5GF95_CAERE</name>
<dbReference type="AlphaFoldDB" id="A0A6A5GF95"/>
<proteinExistence type="predicted"/>
<dbReference type="RefSeq" id="XP_053582498.1">
    <property type="nucleotide sequence ID" value="XM_053733585.1"/>
</dbReference>
<accession>A0A6A5GF95</accession>
<dbReference type="InterPro" id="IPR038765">
    <property type="entry name" value="Papain-like_cys_pep_sf"/>
</dbReference>
<protein>
    <submittedName>
        <fullName evidence="1">Uncharacterized protein</fullName>
    </submittedName>
</protein>
<organism evidence="1 2">
    <name type="scientific">Caenorhabditis remanei</name>
    <name type="common">Caenorhabditis vulgaris</name>
    <dbReference type="NCBI Taxonomy" id="31234"/>
    <lineage>
        <taxon>Eukaryota</taxon>
        <taxon>Metazoa</taxon>
        <taxon>Ecdysozoa</taxon>
        <taxon>Nematoda</taxon>
        <taxon>Chromadorea</taxon>
        <taxon>Rhabditida</taxon>
        <taxon>Rhabditina</taxon>
        <taxon>Rhabditomorpha</taxon>
        <taxon>Rhabditoidea</taxon>
        <taxon>Rhabditidae</taxon>
        <taxon>Peloderinae</taxon>
        <taxon>Caenorhabditis</taxon>
    </lineage>
</organism>
<evidence type="ECO:0000313" key="1">
    <source>
        <dbReference type="EMBL" id="KAF1753907.1"/>
    </source>
</evidence>
<gene>
    <name evidence="1" type="ORF">GCK72_020464</name>
</gene>
<reference evidence="1 2" key="1">
    <citation type="submission" date="2019-12" db="EMBL/GenBank/DDBJ databases">
        <title>Chromosome-level assembly of the Caenorhabditis remanei genome.</title>
        <authorList>
            <person name="Teterina A.A."/>
            <person name="Willis J.H."/>
            <person name="Phillips P.C."/>
        </authorList>
    </citation>
    <scope>NUCLEOTIDE SEQUENCE [LARGE SCALE GENOMIC DNA]</scope>
    <source>
        <strain evidence="1 2">PX506</strain>
        <tissue evidence="1">Whole organism</tissue>
    </source>
</reference>
<dbReference type="SUPFAM" id="SSF54001">
    <property type="entry name" value="Cysteine proteinases"/>
    <property type="match status" value="1"/>
</dbReference>